<protein>
    <submittedName>
        <fullName evidence="2">Uncharacterized protein</fullName>
    </submittedName>
</protein>
<evidence type="ECO:0000256" key="1">
    <source>
        <dbReference type="SAM" id="MobiDB-lite"/>
    </source>
</evidence>
<dbReference type="OMA" id="GICWISS"/>
<proteinExistence type="predicted"/>
<organism evidence="2 3">
    <name type="scientific">Serinus canaria</name>
    <name type="common">Island canary</name>
    <name type="synonym">Fringilla canaria</name>
    <dbReference type="NCBI Taxonomy" id="9135"/>
    <lineage>
        <taxon>Eukaryota</taxon>
        <taxon>Metazoa</taxon>
        <taxon>Chordata</taxon>
        <taxon>Craniata</taxon>
        <taxon>Vertebrata</taxon>
        <taxon>Euteleostomi</taxon>
        <taxon>Archelosauria</taxon>
        <taxon>Archosauria</taxon>
        <taxon>Dinosauria</taxon>
        <taxon>Saurischia</taxon>
        <taxon>Theropoda</taxon>
        <taxon>Coelurosauria</taxon>
        <taxon>Aves</taxon>
        <taxon>Neognathae</taxon>
        <taxon>Neoaves</taxon>
        <taxon>Telluraves</taxon>
        <taxon>Australaves</taxon>
        <taxon>Passeriformes</taxon>
        <taxon>Passeroidea</taxon>
        <taxon>Fringillidae</taxon>
        <taxon>Carduelinae</taxon>
        <taxon>Serinus</taxon>
    </lineage>
</organism>
<feature type="region of interest" description="Disordered" evidence="1">
    <location>
        <begin position="39"/>
        <end position="65"/>
    </location>
</feature>
<accession>A0A8C9NH67</accession>
<sequence>MFQQSSIYRFCGLFACRTKSSSRIFSGLSKSKSSSRAATISGSKSSRGAALFNKPTSSSNSVANTEEGNLIDGALEKETEKQDHNVFLLSFLFELRLTKSYGTSSEGPEASLRCCK</sequence>
<name>A0A8C9NH67_SERCA</name>
<keyword evidence="3" id="KW-1185">Reference proteome</keyword>
<dbReference type="Proteomes" id="UP000694409">
    <property type="component" value="Unassembled WGS sequence"/>
</dbReference>
<feature type="compositionally biased region" description="Polar residues" evidence="1">
    <location>
        <begin position="54"/>
        <end position="65"/>
    </location>
</feature>
<dbReference type="Ensembl" id="ENSSCAT00000022081.1">
    <property type="protein sequence ID" value="ENSSCAP00000019770.1"/>
    <property type="gene ID" value="ENSSCAG00000014281.1"/>
</dbReference>
<reference evidence="2" key="2">
    <citation type="submission" date="2025-09" db="UniProtKB">
        <authorList>
            <consortium name="Ensembl"/>
        </authorList>
    </citation>
    <scope>IDENTIFICATION</scope>
</reference>
<dbReference type="GeneTree" id="ENSGT01030000235382"/>
<reference evidence="2" key="1">
    <citation type="submission" date="2025-08" db="UniProtKB">
        <authorList>
            <consortium name="Ensembl"/>
        </authorList>
    </citation>
    <scope>IDENTIFICATION</scope>
</reference>
<evidence type="ECO:0000313" key="3">
    <source>
        <dbReference type="Proteomes" id="UP000694409"/>
    </source>
</evidence>
<dbReference type="AlphaFoldDB" id="A0A8C9NH67"/>
<evidence type="ECO:0000313" key="2">
    <source>
        <dbReference type="Ensembl" id="ENSSCAP00000019770.1"/>
    </source>
</evidence>